<dbReference type="EMBL" id="QXGK01000020">
    <property type="protein sequence ID" value="RSX52999.1"/>
    <property type="molecule type" value="Genomic_DNA"/>
</dbReference>
<accession>A0A430FJE3</accession>
<dbReference type="Proteomes" id="UP000287470">
    <property type="component" value="Unassembled WGS sequence"/>
</dbReference>
<dbReference type="AlphaFoldDB" id="A0A430FJE3"/>
<evidence type="ECO:0000313" key="1">
    <source>
        <dbReference type="EMBL" id="RSX52999.1"/>
    </source>
</evidence>
<comment type="caution">
    <text evidence="1">The sequence shown here is derived from an EMBL/GenBank/DDBJ whole genome shotgun (WGS) entry which is preliminary data.</text>
</comment>
<gene>
    <name evidence="1" type="ORF">D2E24_1670</name>
</gene>
<evidence type="ECO:0000313" key="2">
    <source>
        <dbReference type="Proteomes" id="UP000287470"/>
    </source>
</evidence>
<reference evidence="1 2" key="1">
    <citation type="submission" date="2018-09" db="EMBL/GenBank/DDBJ databases">
        <title>Characterization of the phylogenetic diversity of five novel species belonging to the genus Bifidobacterium.</title>
        <authorList>
            <person name="Lugli G.A."/>
            <person name="Duranti S."/>
            <person name="Milani C."/>
        </authorList>
    </citation>
    <scope>NUCLEOTIDE SEQUENCE [LARGE SCALE GENOMIC DNA]</scope>
    <source>
        <strain evidence="1 2">2033B</strain>
    </source>
</reference>
<sequence>MSAGVWEQLLDTGHAITSLDQVAPGDVAFLTGADFGLLAFTVTRIERHPEKGVTLLFMGEHRRYQIGAPSRLQLAFALRKDTPCRE</sequence>
<organism evidence="1 2">
    <name type="scientific">Bifidobacterium samirii</name>
    <dbReference type="NCBI Taxonomy" id="2306974"/>
    <lineage>
        <taxon>Bacteria</taxon>
        <taxon>Bacillati</taxon>
        <taxon>Actinomycetota</taxon>
        <taxon>Actinomycetes</taxon>
        <taxon>Bifidobacteriales</taxon>
        <taxon>Bifidobacteriaceae</taxon>
        <taxon>Bifidobacterium</taxon>
    </lineage>
</organism>
<dbReference type="RefSeq" id="WP_125968925.1">
    <property type="nucleotide sequence ID" value="NZ_QXGK01000020.1"/>
</dbReference>
<proteinExistence type="predicted"/>
<dbReference type="OrthoDB" id="525039at2"/>
<keyword evidence="2" id="KW-1185">Reference proteome</keyword>
<protein>
    <submittedName>
        <fullName evidence="1">Uncharacterized protein</fullName>
    </submittedName>
</protein>
<name>A0A430FJE3_9BIFI</name>